<dbReference type="KEGG" id="vg:6369995"/>
<sequence length="55" mass="6112">MFMYDSNWATLYNGMTFNYSASQSSGGIAEFNGPTGVNFFTSGDQNQVRNFVILI</sequence>
<dbReference type="EMBL" id="AB366653">
    <property type="protein sequence ID" value="BAG41621.1"/>
    <property type="molecule type" value="Genomic_DNA"/>
</dbReference>
<dbReference type="Proteomes" id="UP000001034">
    <property type="component" value="Segment"/>
</dbReference>
<keyword evidence="2" id="KW-1185">Reference proteome</keyword>
<dbReference type="RefSeq" id="YP_001950051.1">
    <property type="nucleotide sequence ID" value="NC_010811.2"/>
</dbReference>
<dbReference type="GeneID" id="6369995"/>
<accession>B2ZY53</accession>
<protein>
    <submittedName>
        <fullName evidence="1">Uncharacterized protein</fullName>
    </submittedName>
</protein>
<proteinExistence type="predicted"/>
<name>B2ZY53_9CAUD</name>
<evidence type="ECO:0000313" key="1">
    <source>
        <dbReference type="EMBL" id="BAG41621.1"/>
    </source>
</evidence>
<reference evidence="1 2" key="1">
    <citation type="journal article" date="2010" name="Virology">
        <title>A jumbo phage infecting the phytopathogen Ralstonia solanacearum defines a new lineage of the Myoviridae family.</title>
        <authorList>
            <person name="Yamada T."/>
            <person name="Satoh S."/>
            <person name="Ishikawa H."/>
            <person name="Fujiwara A."/>
            <person name="Kawasaki T."/>
            <person name="Fujie M."/>
            <person name="Ogata H."/>
        </authorList>
    </citation>
    <scope>NUCLEOTIDE SEQUENCE [LARGE SCALE GENOMIC DNA]</scope>
</reference>
<evidence type="ECO:0000313" key="2">
    <source>
        <dbReference type="Proteomes" id="UP000001034"/>
    </source>
</evidence>
<organism evidence="1 2">
    <name type="scientific">Ralstonia phage phiRSL1</name>
    <dbReference type="NCBI Taxonomy" id="1980924"/>
    <lineage>
        <taxon>Viruses</taxon>
        <taxon>Duplodnaviria</taxon>
        <taxon>Heunggongvirae</taxon>
        <taxon>Uroviricota</taxon>
        <taxon>Caudoviricetes</taxon>
        <taxon>Mieseafarmvirus</taxon>
        <taxon>Mieseafarmvirus RSL1</taxon>
    </lineage>
</organism>